<feature type="transmembrane region" description="Helical" evidence="1">
    <location>
        <begin position="21"/>
        <end position="36"/>
    </location>
</feature>
<name>G5NDT6_SALET</name>
<sequence length="37" mass="3981">MEMVIMVVREGKAVRLGGRQVMVAMVAMAVTAVIAVY</sequence>
<evidence type="ECO:0000256" key="1">
    <source>
        <dbReference type="SAM" id="Phobius"/>
    </source>
</evidence>
<dbReference type="AlphaFoldDB" id="G5NDT6"/>
<dbReference type="Proteomes" id="UP000003532">
    <property type="component" value="Unassembled WGS sequence"/>
</dbReference>
<protein>
    <submittedName>
        <fullName evidence="2">Uncharacterized protein</fullName>
    </submittedName>
</protein>
<keyword evidence="1" id="KW-1133">Transmembrane helix</keyword>
<reference evidence="2 3" key="1">
    <citation type="journal article" date="2011" name="BMC Genomics">
        <title>Genome sequencing reveals diversification of virulence factor content and possible host adaptation in distinct subpopulations of Salmonella enterica.</title>
        <authorList>
            <person name="den Bakker H.C."/>
            <person name="Moreno Switt A.I."/>
            <person name="Govoni G."/>
            <person name="Cummings C.A."/>
            <person name="Ranieri M.L."/>
            <person name="Degoricija L."/>
            <person name="Hoelzer K."/>
            <person name="Rodriguez-Rivera L.D."/>
            <person name="Brown S."/>
            <person name="Bolchacova E."/>
            <person name="Furtado M.R."/>
            <person name="Wiedmann M."/>
        </authorList>
    </citation>
    <scope>NUCLEOTIDE SEQUENCE [LARGE SCALE GENOMIC DNA]</scope>
    <source>
        <strain evidence="2 3">R8-3668</strain>
    </source>
</reference>
<gene>
    <name evidence="2" type="ORF">LTSEINV_2824</name>
</gene>
<dbReference type="EMBL" id="AFCO01000925">
    <property type="protein sequence ID" value="EHC57171.1"/>
    <property type="molecule type" value="Genomic_DNA"/>
</dbReference>
<keyword evidence="1" id="KW-0812">Transmembrane</keyword>
<keyword evidence="1" id="KW-0472">Membrane</keyword>
<accession>G5NDT6</accession>
<dbReference type="BioCyc" id="SENT913075:G120P-598-MONOMER"/>
<evidence type="ECO:0000313" key="3">
    <source>
        <dbReference type="Proteomes" id="UP000003532"/>
    </source>
</evidence>
<organism evidence="2 3">
    <name type="scientific">Salmonella enterica subsp. enterica serovar Inverness str. R8-3668</name>
    <dbReference type="NCBI Taxonomy" id="913075"/>
    <lineage>
        <taxon>Bacteria</taxon>
        <taxon>Pseudomonadati</taxon>
        <taxon>Pseudomonadota</taxon>
        <taxon>Gammaproteobacteria</taxon>
        <taxon>Enterobacterales</taxon>
        <taxon>Enterobacteriaceae</taxon>
        <taxon>Salmonella</taxon>
    </lineage>
</organism>
<dbReference type="PATRIC" id="fig|913075.3.peg.2160"/>
<evidence type="ECO:0000313" key="2">
    <source>
        <dbReference type="EMBL" id="EHC57171.1"/>
    </source>
</evidence>
<comment type="caution">
    <text evidence="2">The sequence shown here is derived from an EMBL/GenBank/DDBJ whole genome shotgun (WGS) entry which is preliminary data.</text>
</comment>
<proteinExistence type="predicted"/>